<dbReference type="CDD" id="cd05367">
    <property type="entry name" value="SPR-like_SDR_c"/>
    <property type="match status" value="1"/>
</dbReference>
<keyword evidence="6" id="KW-0521">NADP</keyword>
<dbReference type="Pfam" id="PF00106">
    <property type="entry name" value="adh_short"/>
    <property type="match status" value="1"/>
</dbReference>
<dbReference type="EC" id="1.1.1.153" evidence="3"/>
<comment type="similarity">
    <text evidence="2">Belongs to the sepiapterin reductase family.</text>
</comment>
<dbReference type="PANTHER" id="PTHR44085:SF2">
    <property type="entry name" value="SEPIAPTERIN REDUCTASE"/>
    <property type="match status" value="1"/>
</dbReference>
<name>A0ABX0S1F5_PONBL</name>
<evidence type="ECO:0000256" key="6">
    <source>
        <dbReference type="ARBA" id="ARBA00022857"/>
    </source>
</evidence>
<evidence type="ECO:0000256" key="3">
    <source>
        <dbReference type="ARBA" id="ARBA00013075"/>
    </source>
</evidence>
<dbReference type="InterPro" id="IPR006393">
    <property type="entry name" value="Sepiapterin_red"/>
</dbReference>
<evidence type="ECO:0000256" key="1">
    <source>
        <dbReference type="ARBA" id="ARBA00004496"/>
    </source>
</evidence>
<dbReference type="EMBL" id="PGGH01008915">
    <property type="protein sequence ID" value="NIG57927.1"/>
    <property type="molecule type" value="Genomic_DNA"/>
</dbReference>
<keyword evidence="9" id="KW-1185">Reference proteome</keyword>
<dbReference type="NCBIfam" id="TIGR01500">
    <property type="entry name" value="sepiapter_red"/>
    <property type="match status" value="1"/>
</dbReference>
<evidence type="ECO:0000256" key="7">
    <source>
        <dbReference type="ARBA" id="ARBA00023002"/>
    </source>
</evidence>
<accession>A0ABX0S1F5</accession>
<reference evidence="8" key="1">
    <citation type="submission" date="2018-05" db="EMBL/GenBank/DDBJ databases">
        <authorList>
            <person name="Pedro S.L.S."/>
            <person name="Freitas R.C."/>
            <person name="Barreto A.S."/>
            <person name="Lima A.O.S."/>
        </authorList>
    </citation>
    <scope>NUCLEOTIDE SEQUENCE</scope>
    <source>
        <strain evidence="8">BP203</strain>
        <tissue evidence="8">Muscle</tissue>
    </source>
</reference>
<evidence type="ECO:0000256" key="4">
    <source>
        <dbReference type="ARBA" id="ARBA00019170"/>
    </source>
</evidence>
<evidence type="ECO:0000313" key="9">
    <source>
        <dbReference type="Proteomes" id="UP001165941"/>
    </source>
</evidence>
<gene>
    <name evidence="8" type="ORF">BU61_305</name>
</gene>
<dbReference type="SUPFAM" id="SSF51735">
    <property type="entry name" value="NAD(P)-binding Rossmann-fold domains"/>
    <property type="match status" value="1"/>
</dbReference>
<evidence type="ECO:0000256" key="5">
    <source>
        <dbReference type="ARBA" id="ARBA00022490"/>
    </source>
</evidence>
<keyword evidence="7" id="KW-0560">Oxidoreductase</keyword>
<organism evidence="8 9">
    <name type="scientific">Pontoporia blainvillei</name>
    <name type="common">Franciscana</name>
    <name type="synonym">Delphinus blainvillei</name>
    <dbReference type="NCBI Taxonomy" id="48723"/>
    <lineage>
        <taxon>Eukaryota</taxon>
        <taxon>Metazoa</taxon>
        <taxon>Chordata</taxon>
        <taxon>Craniata</taxon>
        <taxon>Vertebrata</taxon>
        <taxon>Euteleostomi</taxon>
        <taxon>Mammalia</taxon>
        <taxon>Eutheria</taxon>
        <taxon>Laurasiatheria</taxon>
        <taxon>Artiodactyla</taxon>
        <taxon>Whippomorpha</taxon>
        <taxon>Cetacea</taxon>
        <taxon>Odontoceti</taxon>
        <taxon>Pontoporiidae</taxon>
        <taxon>Pontoporia</taxon>
    </lineage>
</organism>
<evidence type="ECO:0000256" key="2">
    <source>
        <dbReference type="ARBA" id="ARBA00010483"/>
    </source>
</evidence>
<dbReference type="Proteomes" id="UP001165941">
    <property type="component" value="Unassembled WGS sequence"/>
</dbReference>
<protein>
    <recommendedName>
        <fullName evidence="4">Sepiapterin reductase</fullName>
        <ecNumber evidence="3">1.1.1.153</ecNumber>
    </recommendedName>
</protein>
<dbReference type="InterPro" id="IPR051721">
    <property type="entry name" value="Biopterin_syn/organic_redct"/>
</dbReference>
<dbReference type="PRINTS" id="PR00081">
    <property type="entry name" value="GDHRDH"/>
</dbReference>
<evidence type="ECO:0000313" key="8">
    <source>
        <dbReference type="EMBL" id="NIG57927.1"/>
    </source>
</evidence>
<dbReference type="InterPro" id="IPR036291">
    <property type="entry name" value="NAD(P)-bd_dom_sf"/>
</dbReference>
<dbReference type="PANTHER" id="PTHR44085">
    <property type="entry name" value="SEPIAPTERIN REDUCTASE"/>
    <property type="match status" value="1"/>
</dbReference>
<keyword evidence="5" id="KW-0963">Cytoplasm</keyword>
<comment type="subcellular location">
    <subcellularLocation>
        <location evidence="1">Cytoplasm</location>
    </subcellularLocation>
</comment>
<dbReference type="InterPro" id="IPR002347">
    <property type="entry name" value="SDR_fam"/>
</dbReference>
<sequence length="288" mass="31298">MEGCVGKVGGLGRALCVLTGASRGFGRTLAHLLAPLLSPGSVLVLSARSDEALRQLEAELGAEWPGLRLVRVTADLSAEAGLQQLLGALRELPRPEGLQRVLLINNAEFPRAPAPEKGMRFLTLKLRVSSLGDVSKRFVDLADPAEVNNYWALNLTSMLCLTSSILKAFPDSPGLSRTVVNISSLCALQPFKGWAQYCAGKAARNMMFQVLAAEEPSVRVLSYAPGPLDTDMQQLARETSVDPDLRKRLQDLKTKGELVDCRISAQKLLNLLQNDKFKSGAHVDFYDE</sequence>
<comment type="caution">
    <text evidence="8">The sequence shown here is derived from an EMBL/GenBank/DDBJ whole genome shotgun (WGS) entry which is preliminary data.</text>
</comment>
<dbReference type="Gene3D" id="3.40.50.720">
    <property type="entry name" value="NAD(P)-binding Rossmann-like Domain"/>
    <property type="match status" value="1"/>
</dbReference>
<proteinExistence type="inferred from homology"/>